<evidence type="ECO:0000259" key="1">
    <source>
        <dbReference type="PROSITE" id="PS50234"/>
    </source>
</evidence>
<dbReference type="Proteomes" id="UP000282002">
    <property type="component" value="Chromosome"/>
</dbReference>
<dbReference type="InterPro" id="IPR036465">
    <property type="entry name" value="vWFA_dom_sf"/>
</dbReference>
<dbReference type="Pfam" id="PF13519">
    <property type="entry name" value="VWA_2"/>
    <property type="match status" value="1"/>
</dbReference>
<dbReference type="SUPFAM" id="SSF53300">
    <property type="entry name" value="vWA-like"/>
    <property type="match status" value="1"/>
</dbReference>
<proteinExistence type="predicted"/>
<dbReference type="AlphaFoldDB" id="A0A3S8UBM0"/>
<evidence type="ECO:0000313" key="3">
    <source>
        <dbReference type="Proteomes" id="UP000282002"/>
    </source>
</evidence>
<gene>
    <name evidence="2" type="ORF">EI545_00430</name>
</gene>
<sequence>MLLGLPVPALAEGQSIIVLDASGSMWGQIDGRAKLEIARETLGTVLSGIDPATEIGLMAYGHREKGSCTDIELVVPPAAGTAVAIIDAANAMKFLGKTPLSAAVKLAAEDLRYTEEAATVILITDGIETCEADPCALGAALEASGVDFTAHVVGFGLTEEEGRAVACLAENTGGKYIQASDAGALAGALKITMAVAEPAPEPEPKPEPAPAPVALEKNFDPVIALVEGQPEPADEIVQDAYFTLRLIGADGSLAEEAITVYGRSTELVPPGTYRMITELDDAKVEQDVTITADALAQPVVVLNAGVLNLRLFAYEGGEVETDAFWEVRGPDDIGESGYGQTLHVFPAGEYSLQASFGSAKVEETLTFVAGQQIDKDLVIGTGLAVVEAFYTEGLMVEGGDQFVEILEAKKDIEGNRKSVSYTYGSGASFDLPGGDYVAVVTLGAVKVEVPFTAKVGERVDLVAMLDAGIAAFTTPGGEYMEVLSPTKDINGNQKSFGYAYGPTWQTALAAGDYVLVVAADSAAGRTETPFSVKAGERVEVTAAAP</sequence>
<dbReference type="PROSITE" id="PS50234">
    <property type="entry name" value="VWFA"/>
    <property type="match status" value="1"/>
</dbReference>
<dbReference type="OrthoDB" id="9783818at2"/>
<organism evidence="2 3">
    <name type="scientific">Tabrizicola piscis</name>
    <dbReference type="NCBI Taxonomy" id="2494374"/>
    <lineage>
        <taxon>Bacteria</taxon>
        <taxon>Pseudomonadati</taxon>
        <taxon>Pseudomonadota</taxon>
        <taxon>Alphaproteobacteria</taxon>
        <taxon>Rhodobacterales</taxon>
        <taxon>Paracoccaceae</taxon>
        <taxon>Tabrizicola</taxon>
    </lineage>
</organism>
<reference evidence="2 3" key="1">
    <citation type="submission" date="2018-12" db="EMBL/GenBank/DDBJ databases">
        <title>Complete genome sequencing of Tabrizicola sp. K13M18.</title>
        <authorList>
            <person name="Bae J.-W."/>
        </authorList>
    </citation>
    <scope>NUCLEOTIDE SEQUENCE [LARGE SCALE GENOMIC DNA]</scope>
    <source>
        <strain evidence="2 3">K13M18</strain>
    </source>
</reference>
<dbReference type="SMART" id="SM00327">
    <property type="entry name" value="VWA"/>
    <property type="match status" value="1"/>
</dbReference>
<dbReference type="InterPro" id="IPR002035">
    <property type="entry name" value="VWF_A"/>
</dbReference>
<evidence type="ECO:0000313" key="2">
    <source>
        <dbReference type="EMBL" id="AZL60959.1"/>
    </source>
</evidence>
<accession>A0A3S8UBM0</accession>
<name>A0A3S8UBM0_9RHOB</name>
<feature type="domain" description="VWFA" evidence="1">
    <location>
        <begin position="14"/>
        <end position="195"/>
    </location>
</feature>
<dbReference type="EMBL" id="CP034328">
    <property type="protein sequence ID" value="AZL60959.1"/>
    <property type="molecule type" value="Genomic_DNA"/>
</dbReference>
<dbReference type="Gene3D" id="3.40.50.410">
    <property type="entry name" value="von Willebrand factor, type A domain"/>
    <property type="match status" value="1"/>
</dbReference>
<protein>
    <submittedName>
        <fullName evidence="2">VWA domain-containing protein</fullName>
    </submittedName>
</protein>
<keyword evidence="3" id="KW-1185">Reference proteome</keyword>
<dbReference type="KEGG" id="taw:EI545_00430"/>